<evidence type="ECO:0000313" key="4">
    <source>
        <dbReference type="Proteomes" id="UP000548476"/>
    </source>
</evidence>
<feature type="transmembrane region" description="Helical" evidence="2">
    <location>
        <begin position="50"/>
        <end position="67"/>
    </location>
</feature>
<evidence type="ECO:0000256" key="1">
    <source>
        <dbReference type="SAM" id="MobiDB-lite"/>
    </source>
</evidence>
<evidence type="ECO:0000313" key="3">
    <source>
        <dbReference type="EMBL" id="MBB6036389.1"/>
    </source>
</evidence>
<evidence type="ECO:0000256" key="2">
    <source>
        <dbReference type="SAM" id="Phobius"/>
    </source>
</evidence>
<feature type="region of interest" description="Disordered" evidence="1">
    <location>
        <begin position="150"/>
        <end position="223"/>
    </location>
</feature>
<keyword evidence="2" id="KW-0472">Membrane</keyword>
<name>A0A841FV56_9ACTN</name>
<feature type="transmembrane region" description="Helical" evidence="2">
    <location>
        <begin position="74"/>
        <end position="92"/>
    </location>
</feature>
<keyword evidence="4" id="KW-1185">Reference proteome</keyword>
<dbReference type="Proteomes" id="UP000548476">
    <property type="component" value="Unassembled WGS sequence"/>
</dbReference>
<feature type="compositionally biased region" description="Low complexity" evidence="1">
    <location>
        <begin position="175"/>
        <end position="192"/>
    </location>
</feature>
<feature type="transmembrane region" description="Helical" evidence="2">
    <location>
        <begin position="112"/>
        <end position="134"/>
    </location>
</feature>
<proteinExistence type="predicted"/>
<sequence>MRHVLSLIYGLFGALAAWVAAAIGANAFAFHAMESAGAPLPDGAWAKTKLIGYAGLAVAGLILGFLATLRLSPAGPILAGVILIGGQVVYEYKANWLELKALTEGLKLDPAALALPSATYAPVIIGTILLTAALSISRWRNPKAVAETTDYTPAEAPLGSTALNDTYGQQPIDPFAPTAPTYEPAPAAPAQPSMYVDDGEGATTQLPHNPAGQQKPPPPAYGA</sequence>
<dbReference type="RefSeq" id="WP_184789245.1">
    <property type="nucleotide sequence ID" value="NZ_BONT01000028.1"/>
</dbReference>
<feature type="transmembrane region" description="Helical" evidence="2">
    <location>
        <begin position="7"/>
        <end position="30"/>
    </location>
</feature>
<keyword evidence="2" id="KW-0812">Transmembrane</keyword>
<comment type="caution">
    <text evidence="3">The sequence shown here is derived from an EMBL/GenBank/DDBJ whole genome shotgun (WGS) entry which is preliminary data.</text>
</comment>
<keyword evidence="2" id="KW-1133">Transmembrane helix</keyword>
<gene>
    <name evidence="3" type="ORF">HNR73_004260</name>
</gene>
<organism evidence="3 4">
    <name type="scientific">Phytomonospora endophytica</name>
    <dbReference type="NCBI Taxonomy" id="714109"/>
    <lineage>
        <taxon>Bacteria</taxon>
        <taxon>Bacillati</taxon>
        <taxon>Actinomycetota</taxon>
        <taxon>Actinomycetes</taxon>
        <taxon>Micromonosporales</taxon>
        <taxon>Micromonosporaceae</taxon>
        <taxon>Phytomonospora</taxon>
    </lineage>
</organism>
<dbReference type="AlphaFoldDB" id="A0A841FV56"/>
<protein>
    <submittedName>
        <fullName evidence="3">Uncharacterized protein</fullName>
    </submittedName>
</protein>
<reference evidence="3 4" key="1">
    <citation type="submission" date="2020-08" db="EMBL/GenBank/DDBJ databases">
        <title>Genomic Encyclopedia of Type Strains, Phase IV (KMG-IV): sequencing the most valuable type-strain genomes for metagenomic binning, comparative biology and taxonomic classification.</title>
        <authorList>
            <person name="Goeker M."/>
        </authorList>
    </citation>
    <scope>NUCLEOTIDE SEQUENCE [LARGE SCALE GENOMIC DNA]</scope>
    <source>
        <strain evidence="3 4">YIM 65646</strain>
    </source>
</reference>
<accession>A0A841FV56</accession>
<dbReference type="EMBL" id="JACHGT010000009">
    <property type="protein sequence ID" value="MBB6036389.1"/>
    <property type="molecule type" value="Genomic_DNA"/>
</dbReference>